<evidence type="ECO:0000259" key="2">
    <source>
        <dbReference type="PROSITE" id="PS50405"/>
    </source>
</evidence>
<dbReference type="Pfam" id="PF13409">
    <property type="entry name" value="GST_N_2"/>
    <property type="match status" value="1"/>
</dbReference>
<name>A0A7Y2JWC6_9BURK</name>
<dbReference type="PROSITE" id="PS50404">
    <property type="entry name" value="GST_NTER"/>
    <property type="match status" value="1"/>
</dbReference>
<reference evidence="3 4" key="1">
    <citation type="submission" date="2020-04" db="EMBL/GenBank/DDBJ databases">
        <title>Massilia sp. nov., a cold adapted bacteria isolated from Arctic soil.</title>
        <authorList>
            <person name="Son J."/>
            <person name="Ka J.-O."/>
        </authorList>
    </citation>
    <scope>NUCLEOTIDE SEQUENCE [LARGE SCALE GENOMIC DNA]</scope>
    <source>
        <strain evidence="3 4">ML15P13</strain>
    </source>
</reference>
<dbReference type="EMBL" id="JABAIV010000001">
    <property type="protein sequence ID" value="NNG21618.1"/>
    <property type="molecule type" value="Genomic_DNA"/>
</dbReference>
<dbReference type="InterPro" id="IPR010987">
    <property type="entry name" value="Glutathione-S-Trfase_C-like"/>
</dbReference>
<dbReference type="SUPFAM" id="SSF52833">
    <property type="entry name" value="Thioredoxin-like"/>
    <property type="match status" value="1"/>
</dbReference>
<dbReference type="SUPFAM" id="SSF47616">
    <property type="entry name" value="GST C-terminal domain-like"/>
    <property type="match status" value="1"/>
</dbReference>
<comment type="caution">
    <text evidence="3">The sequence shown here is derived from an EMBL/GenBank/DDBJ whole genome shotgun (WGS) entry which is preliminary data.</text>
</comment>
<dbReference type="InterPro" id="IPR040079">
    <property type="entry name" value="Glutathione_S-Trfase"/>
</dbReference>
<organism evidence="3 4">
    <name type="scientific">Telluria aromaticivorans</name>
    <dbReference type="NCBI Taxonomy" id="2725995"/>
    <lineage>
        <taxon>Bacteria</taxon>
        <taxon>Pseudomonadati</taxon>
        <taxon>Pseudomonadota</taxon>
        <taxon>Betaproteobacteria</taxon>
        <taxon>Burkholderiales</taxon>
        <taxon>Oxalobacteraceae</taxon>
        <taxon>Telluria group</taxon>
        <taxon>Telluria</taxon>
    </lineage>
</organism>
<keyword evidence="3" id="KW-0808">Transferase</keyword>
<dbReference type="Proteomes" id="UP000533905">
    <property type="component" value="Unassembled WGS sequence"/>
</dbReference>
<dbReference type="InterPro" id="IPR036249">
    <property type="entry name" value="Thioredoxin-like_sf"/>
</dbReference>
<feature type="domain" description="GST C-terminal" evidence="2">
    <location>
        <begin position="95"/>
        <end position="211"/>
    </location>
</feature>
<dbReference type="Gene3D" id="3.40.30.10">
    <property type="entry name" value="Glutaredoxin"/>
    <property type="match status" value="1"/>
</dbReference>
<protein>
    <submittedName>
        <fullName evidence="3">Glutathione S-transferase family protein</fullName>
    </submittedName>
</protein>
<dbReference type="PROSITE" id="PS50405">
    <property type="entry name" value="GST_CTER"/>
    <property type="match status" value="1"/>
</dbReference>
<dbReference type="GO" id="GO:0016740">
    <property type="term" value="F:transferase activity"/>
    <property type="evidence" value="ECO:0007669"/>
    <property type="project" value="UniProtKB-KW"/>
</dbReference>
<keyword evidence="4" id="KW-1185">Reference proteome</keyword>
<dbReference type="PANTHER" id="PTHR44051:SF2">
    <property type="entry name" value="HYPOTHETICAL GLUTATHIONE S-TRANSFERASE LIKE PROTEIN"/>
    <property type="match status" value="1"/>
</dbReference>
<sequence>MHMQATPSAPILLYRSKVSGHSHRVELFLSLLGLPFEMMDVDLRGGANRSDAYLALNPFGQVPVIDDNGTVVYDSNAILVYLARTYGGERWMPSDVASQVALQQWFSIAAGPVLNGPGAARMVSLFRAPLDHERAKGIAHKLFAVLEQGFSKAAYAIGDEASLADIAAYSYIAHAPEGGVDLAPYPALCAWLARIEALPGFVPMQRAAPAT</sequence>
<dbReference type="SFLD" id="SFLDS00019">
    <property type="entry name" value="Glutathione_Transferase_(cytos"/>
    <property type="match status" value="1"/>
</dbReference>
<dbReference type="InterPro" id="IPR036282">
    <property type="entry name" value="Glutathione-S-Trfase_C_sf"/>
</dbReference>
<proteinExistence type="predicted"/>
<dbReference type="PANTHER" id="PTHR44051">
    <property type="entry name" value="GLUTATHIONE S-TRANSFERASE-RELATED"/>
    <property type="match status" value="1"/>
</dbReference>
<dbReference type="Pfam" id="PF00043">
    <property type="entry name" value="GST_C"/>
    <property type="match status" value="1"/>
</dbReference>
<dbReference type="Gene3D" id="1.20.1050.10">
    <property type="match status" value="1"/>
</dbReference>
<evidence type="ECO:0000313" key="3">
    <source>
        <dbReference type="EMBL" id="NNG21618.1"/>
    </source>
</evidence>
<evidence type="ECO:0000259" key="1">
    <source>
        <dbReference type="PROSITE" id="PS50404"/>
    </source>
</evidence>
<accession>A0A7Y2JWC6</accession>
<dbReference type="SFLD" id="SFLDG00358">
    <property type="entry name" value="Main_(cytGST)"/>
    <property type="match status" value="1"/>
</dbReference>
<dbReference type="RefSeq" id="WP_371868451.1">
    <property type="nucleotide sequence ID" value="NZ_JABAIV010000001.1"/>
</dbReference>
<evidence type="ECO:0000313" key="4">
    <source>
        <dbReference type="Proteomes" id="UP000533905"/>
    </source>
</evidence>
<dbReference type="SFLD" id="SFLDG01151">
    <property type="entry name" value="Main.2:_Nu-like"/>
    <property type="match status" value="1"/>
</dbReference>
<dbReference type="InterPro" id="IPR004045">
    <property type="entry name" value="Glutathione_S-Trfase_N"/>
</dbReference>
<dbReference type="InterPro" id="IPR004046">
    <property type="entry name" value="GST_C"/>
</dbReference>
<dbReference type="CDD" id="cd03056">
    <property type="entry name" value="GST_N_4"/>
    <property type="match status" value="1"/>
</dbReference>
<dbReference type="AlphaFoldDB" id="A0A7Y2JWC6"/>
<gene>
    <name evidence="3" type="ORF">HGB41_01180</name>
</gene>
<feature type="domain" description="GST N-terminal" evidence="1">
    <location>
        <begin position="9"/>
        <end position="90"/>
    </location>
</feature>